<dbReference type="AlphaFoldDB" id="A0A9P1M402"/>
<accession>A0A9P1M402</accession>
<gene>
    <name evidence="2" type="ORF">C1SCF055_LOCUS44017</name>
</gene>
<keyword evidence="4" id="KW-1185">Reference proteome</keyword>
<dbReference type="Proteomes" id="UP001152797">
    <property type="component" value="Unassembled WGS sequence"/>
</dbReference>
<sequence length="103" mass="11583">MVSLPASEVEPISDQPGGRPPVSPRSGHIYARAISPEENSLSHQIETMYRQRKQALRFLRRCEDEEALQVLQETLDPQPQRFFAAPNIAPAPPVARDVTMLLH</sequence>
<protein>
    <submittedName>
        <fullName evidence="2">Uncharacterized protein</fullName>
    </submittedName>
</protein>
<evidence type="ECO:0000256" key="1">
    <source>
        <dbReference type="SAM" id="MobiDB-lite"/>
    </source>
</evidence>
<name>A0A9P1M402_9DINO</name>
<comment type="caution">
    <text evidence="2">The sequence shown here is derived from an EMBL/GenBank/DDBJ whole genome shotgun (WGS) entry which is preliminary data.</text>
</comment>
<dbReference type="EMBL" id="CAMXCT020006756">
    <property type="protein sequence ID" value="CAL1172897.1"/>
    <property type="molecule type" value="Genomic_DNA"/>
</dbReference>
<proteinExistence type="predicted"/>
<feature type="region of interest" description="Disordered" evidence="1">
    <location>
        <begin position="1"/>
        <end position="27"/>
    </location>
</feature>
<dbReference type="EMBL" id="CAMXCT030006756">
    <property type="protein sequence ID" value="CAL4806834.1"/>
    <property type="molecule type" value="Genomic_DNA"/>
</dbReference>
<evidence type="ECO:0000313" key="2">
    <source>
        <dbReference type="EMBL" id="CAI4019522.1"/>
    </source>
</evidence>
<reference evidence="2" key="1">
    <citation type="submission" date="2022-10" db="EMBL/GenBank/DDBJ databases">
        <authorList>
            <person name="Chen Y."/>
            <person name="Dougan E. K."/>
            <person name="Chan C."/>
            <person name="Rhodes N."/>
            <person name="Thang M."/>
        </authorList>
    </citation>
    <scope>NUCLEOTIDE SEQUENCE</scope>
</reference>
<evidence type="ECO:0000313" key="3">
    <source>
        <dbReference type="EMBL" id="CAL4806834.1"/>
    </source>
</evidence>
<reference evidence="3 4" key="2">
    <citation type="submission" date="2024-05" db="EMBL/GenBank/DDBJ databases">
        <authorList>
            <person name="Chen Y."/>
            <person name="Shah S."/>
            <person name="Dougan E. K."/>
            <person name="Thang M."/>
            <person name="Chan C."/>
        </authorList>
    </citation>
    <scope>NUCLEOTIDE SEQUENCE [LARGE SCALE GENOMIC DNA]</scope>
</reference>
<evidence type="ECO:0000313" key="4">
    <source>
        <dbReference type="Proteomes" id="UP001152797"/>
    </source>
</evidence>
<organism evidence="2">
    <name type="scientific">Cladocopium goreaui</name>
    <dbReference type="NCBI Taxonomy" id="2562237"/>
    <lineage>
        <taxon>Eukaryota</taxon>
        <taxon>Sar</taxon>
        <taxon>Alveolata</taxon>
        <taxon>Dinophyceae</taxon>
        <taxon>Suessiales</taxon>
        <taxon>Symbiodiniaceae</taxon>
        <taxon>Cladocopium</taxon>
    </lineage>
</organism>
<dbReference type="EMBL" id="CAMXCT010006756">
    <property type="protein sequence ID" value="CAI4019522.1"/>
    <property type="molecule type" value="Genomic_DNA"/>
</dbReference>